<dbReference type="CDD" id="cd06550">
    <property type="entry name" value="TM_ABC_iron-siderophores_like"/>
    <property type="match status" value="1"/>
</dbReference>
<feature type="transmembrane region" description="Helical" evidence="8">
    <location>
        <begin position="115"/>
        <end position="133"/>
    </location>
</feature>
<dbReference type="Gene3D" id="1.10.3470.10">
    <property type="entry name" value="ABC transporter involved in vitamin B12 uptake, BtuC"/>
    <property type="match status" value="1"/>
</dbReference>
<sequence>MSAAGETGLLSSSPGVGAARPLDVAVRERLVLAVLVLSLPVAILLAAGIGSVGIPAASWLSILEGRPDGLGSLVLTIRLPRVAMAGLVGAGLALAGASLQAMFRNPLADPGLTGPASGAMLAAVAVIVLWHHASAGALGLLGVYTLPVAASLGCAATTVLVYRLAREADGQVSIGRLLLAGIGVNAFVAALVGVLITMSDDNQLRSIQFWMMGSLGGIGWINALAAGPVVLVAGLVLARCGRALDAFTLGEGDAFAAGVDTRRLKRVVIAAGAFCTGASVAFTGLIGFVGLIAPHIVRFLGGHRHPFVLPASALLGAILVILADVVARILVAPAELPIGIVTSLIGAPFFLALLQSRSARA</sequence>
<evidence type="ECO:0000256" key="1">
    <source>
        <dbReference type="ARBA" id="ARBA00004651"/>
    </source>
</evidence>
<evidence type="ECO:0000256" key="3">
    <source>
        <dbReference type="ARBA" id="ARBA00022448"/>
    </source>
</evidence>
<dbReference type="InterPro" id="IPR037294">
    <property type="entry name" value="ABC_BtuC-like"/>
</dbReference>
<keyword evidence="6 8" id="KW-1133">Transmembrane helix</keyword>
<name>A0ABU0J5U7_9HYPH</name>
<comment type="subcellular location">
    <subcellularLocation>
        <location evidence="1">Cell membrane</location>
        <topology evidence="1">Multi-pass membrane protein</topology>
    </subcellularLocation>
</comment>
<evidence type="ECO:0000256" key="5">
    <source>
        <dbReference type="ARBA" id="ARBA00022692"/>
    </source>
</evidence>
<proteinExistence type="inferred from homology"/>
<reference evidence="9 10" key="1">
    <citation type="submission" date="2023-07" db="EMBL/GenBank/DDBJ databases">
        <title>Genomic Encyclopedia of Type Strains, Phase IV (KMG-IV): sequencing the most valuable type-strain genomes for metagenomic binning, comparative biology and taxonomic classification.</title>
        <authorList>
            <person name="Goeker M."/>
        </authorList>
    </citation>
    <scope>NUCLEOTIDE SEQUENCE [LARGE SCALE GENOMIC DNA]</scope>
    <source>
        <strain evidence="9 10">DSM 19619</strain>
    </source>
</reference>
<evidence type="ECO:0000313" key="9">
    <source>
        <dbReference type="EMBL" id="MDQ0469629.1"/>
    </source>
</evidence>
<feature type="transmembrane region" description="Helical" evidence="8">
    <location>
        <begin position="313"/>
        <end position="331"/>
    </location>
</feature>
<evidence type="ECO:0000256" key="6">
    <source>
        <dbReference type="ARBA" id="ARBA00022989"/>
    </source>
</evidence>
<evidence type="ECO:0000256" key="8">
    <source>
        <dbReference type="SAM" id="Phobius"/>
    </source>
</evidence>
<keyword evidence="7 8" id="KW-0472">Membrane</keyword>
<comment type="caution">
    <text evidence="9">The sequence shown here is derived from an EMBL/GenBank/DDBJ whole genome shotgun (WGS) entry which is preliminary data.</text>
</comment>
<keyword evidence="10" id="KW-1185">Reference proteome</keyword>
<accession>A0ABU0J5U7</accession>
<dbReference type="InterPro" id="IPR000522">
    <property type="entry name" value="ABC_transptr_permease_BtuC"/>
</dbReference>
<feature type="transmembrane region" description="Helical" evidence="8">
    <location>
        <begin position="177"/>
        <end position="198"/>
    </location>
</feature>
<dbReference type="PANTHER" id="PTHR30472:SF25">
    <property type="entry name" value="ABC TRANSPORTER PERMEASE PROTEIN MJ0876-RELATED"/>
    <property type="match status" value="1"/>
</dbReference>
<evidence type="ECO:0000313" key="10">
    <source>
        <dbReference type="Proteomes" id="UP001242480"/>
    </source>
</evidence>
<organism evidence="9 10">
    <name type="scientific">Labrys wisconsinensis</name>
    <dbReference type="NCBI Taxonomy" id="425677"/>
    <lineage>
        <taxon>Bacteria</taxon>
        <taxon>Pseudomonadati</taxon>
        <taxon>Pseudomonadota</taxon>
        <taxon>Alphaproteobacteria</taxon>
        <taxon>Hyphomicrobiales</taxon>
        <taxon>Xanthobacteraceae</taxon>
        <taxon>Labrys</taxon>
    </lineage>
</organism>
<evidence type="ECO:0000256" key="2">
    <source>
        <dbReference type="ARBA" id="ARBA00007935"/>
    </source>
</evidence>
<dbReference type="EMBL" id="JAUSVX010000004">
    <property type="protein sequence ID" value="MDQ0469629.1"/>
    <property type="molecule type" value="Genomic_DNA"/>
</dbReference>
<keyword evidence="3" id="KW-0813">Transport</keyword>
<dbReference type="SUPFAM" id="SSF81345">
    <property type="entry name" value="ABC transporter involved in vitamin B12 uptake, BtuC"/>
    <property type="match status" value="1"/>
</dbReference>
<gene>
    <name evidence="9" type="ORF">QO011_002645</name>
</gene>
<dbReference type="Proteomes" id="UP001242480">
    <property type="component" value="Unassembled WGS sequence"/>
</dbReference>
<dbReference type="RefSeq" id="WP_307272492.1">
    <property type="nucleotide sequence ID" value="NZ_JAUSVX010000004.1"/>
</dbReference>
<evidence type="ECO:0000256" key="7">
    <source>
        <dbReference type="ARBA" id="ARBA00023136"/>
    </source>
</evidence>
<feature type="transmembrane region" description="Helical" evidence="8">
    <location>
        <begin position="218"/>
        <end position="238"/>
    </location>
</feature>
<feature type="transmembrane region" description="Helical" evidence="8">
    <location>
        <begin position="338"/>
        <end position="356"/>
    </location>
</feature>
<feature type="transmembrane region" description="Helical" evidence="8">
    <location>
        <begin position="30"/>
        <end position="62"/>
    </location>
</feature>
<dbReference type="PANTHER" id="PTHR30472">
    <property type="entry name" value="FERRIC ENTEROBACTIN TRANSPORT SYSTEM PERMEASE PROTEIN"/>
    <property type="match status" value="1"/>
</dbReference>
<evidence type="ECO:0000256" key="4">
    <source>
        <dbReference type="ARBA" id="ARBA00022475"/>
    </source>
</evidence>
<feature type="transmembrane region" description="Helical" evidence="8">
    <location>
        <begin position="267"/>
        <end position="293"/>
    </location>
</feature>
<feature type="transmembrane region" description="Helical" evidence="8">
    <location>
        <begin position="139"/>
        <end position="165"/>
    </location>
</feature>
<keyword evidence="4" id="KW-1003">Cell membrane</keyword>
<feature type="transmembrane region" description="Helical" evidence="8">
    <location>
        <begin position="82"/>
        <end position="103"/>
    </location>
</feature>
<protein>
    <submittedName>
        <fullName evidence="9">Iron complex transport system permease protein</fullName>
    </submittedName>
</protein>
<dbReference type="Pfam" id="PF01032">
    <property type="entry name" value="FecCD"/>
    <property type="match status" value="1"/>
</dbReference>
<keyword evidence="5 8" id="KW-0812">Transmembrane</keyword>
<comment type="similarity">
    <text evidence="2">Belongs to the binding-protein-dependent transport system permease family. FecCD subfamily.</text>
</comment>